<sequence length="252" mass="28795">MPRSSQNVLADNLIRAVSQYVATIPDTRPNQCDSKITLHDAIMSALAVMHLKYPSLLAFERDKPKEEIAHNLKTLYHINKVPCDTYMRELLDPVDTDYFRKLYTILFARVQRSNWLKRFRYLDEGYLAPIDGTGHFASDAIHCPECCCKKPKGKKPQYYHQLLAICLVKPGMKEVLPLMPEPIIQQVDASKNDCEKNALKRLLEHIQSEHPHLKLVLAMDGLYSDGPTIQLVQSYDHGFIIVAKDGDHQSLL</sequence>
<accession>A0ABT0PLT5</accession>
<gene>
    <name evidence="1" type="ORF">M3P05_20515</name>
</gene>
<evidence type="ECO:0000313" key="1">
    <source>
        <dbReference type="EMBL" id="MCL6272303.1"/>
    </source>
</evidence>
<name>A0ABT0PLT5_9GAMM</name>
<comment type="caution">
    <text evidence="1">The sequence shown here is derived from an EMBL/GenBank/DDBJ whole genome shotgun (WGS) entry which is preliminary data.</text>
</comment>
<feature type="non-terminal residue" evidence="1">
    <location>
        <position position="252"/>
    </location>
</feature>
<reference evidence="1 2" key="1">
    <citation type="submission" date="2022-05" db="EMBL/GenBank/DDBJ databases">
        <authorList>
            <person name="Park J.-S."/>
        </authorList>
    </citation>
    <scope>NUCLEOTIDE SEQUENCE [LARGE SCALE GENOMIC DNA]</scope>
    <source>
        <strain evidence="1 2">2012CJ34-2</strain>
    </source>
</reference>
<dbReference type="Proteomes" id="UP001203338">
    <property type="component" value="Unassembled WGS sequence"/>
</dbReference>
<keyword evidence="2" id="KW-1185">Reference proteome</keyword>
<dbReference type="EMBL" id="JAMFLX010000113">
    <property type="protein sequence ID" value="MCL6272303.1"/>
    <property type="molecule type" value="Genomic_DNA"/>
</dbReference>
<evidence type="ECO:0000313" key="2">
    <source>
        <dbReference type="Proteomes" id="UP001203338"/>
    </source>
</evidence>
<protein>
    <recommendedName>
        <fullName evidence="3">Transposase</fullName>
    </recommendedName>
</protein>
<evidence type="ECO:0008006" key="3">
    <source>
        <dbReference type="Google" id="ProtNLM"/>
    </source>
</evidence>
<proteinExistence type="predicted"/>
<organism evidence="1 2">
    <name type="scientific">Parendozoicomonas callyspongiae</name>
    <dbReference type="NCBI Taxonomy" id="2942213"/>
    <lineage>
        <taxon>Bacteria</taxon>
        <taxon>Pseudomonadati</taxon>
        <taxon>Pseudomonadota</taxon>
        <taxon>Gammaproteobacteria</taxon>
        <taxon>Oceanospirillales</taxon>
        <taxon>Endozoicomonadaceae</taxon>
        <taxon>Parendozoicomonas</taxon>
    </lineage>
</organism>
<dbReference type="RefSeq" id="WP_249701998.1">
    <property type="nucleotide sequence ID" value="NZ_JAMFLX010000113.1"/>
</dbReference>